<dbReference type="SUPFAM" id="SSF53335">
    <property type="entry name" value="S-adenosyl-L-methionine-dependent methyltransferases"/>
    <property type="match status" value="1"/>
</dbReference>
<dbReference type="CDD" id="cd02440">
    <property type="entry name" value="AdoMet_MTases"/>
    <property type="match status" value="1"/>
</dbReference>
<name>A0A812X8U1_9DINO</name>
<dbReference type="InterPro" id="IPR051419">
    <property type="entry name" value="Lys/N-term_MeTrsfase_sf"/>
</dbReference>
<dbReference type="EMBL" id="CAJNJA010036151">
    <property type="protein sequence ID" value="CAE7716595.1"/>
    <property type="molecule type" value="Genomic_DNA"/>
</dbReference>
<dbReference type="Gene3D" id="3.40.50.150">
    <property type="entry name" value="Vaccinia Virus protein VP39"/>
    <property type="match status" value="1"/>
</dbReference>
<evidence type="ECO:0000256" key="2">
    <source>
        <dbReference type="ARBA" id="ARBA00022603"/>
    </source>
</evidence>
<keyword evidence="4" id="KW-0511">Multifunctional enzyme</keyword>
<dbReference type="GO" id="GO:0008757">
    <property type="term" value="F:S-adenosylmethionine-dependent methyltransferase activity"/>
    <property type="evidence" value="ECO:0007669"/>
    <property type="project" value="InterPro"/>
</dbReference>
<comment type="similarity">
    <text evidence="1">Belongs to the methyltransferase superfamily.</text>
</comment>
<dbReference type="InterPro" id="IPR029063">
    <property type="entry name" value="SAM-dependent_MTases_sf"/>
</dbReference>
<keyword evidence="2" id="KW-0489">Methyltransferase</keyword>
<reference evidence="6" key="1">
    <citation type="submission" date="2021-02" db="EMBL/GenBank/DDBJ databases">
        <authorList>
            <person name="Dougan E. K."/>
            <person name="Rhodes N."/>
            <person name="Thang M."/>
            <person name="Chan C."/>
        </authorList>
    </citation>
    <scope>NUCLEOTIDE SEQUENCE</scope>
</reference>
<feature type="domain" description="Methyltransferase type 11" evidence="5">
    <location>
        <begin position="79"/>
        <end position="181"/>
    </location>
</feature>
<keyword evidence="3" id="KW-0808">Transferase</keyword>
<evidence type="ECO:0000256" key="3">
    <source>
        <dbReference type="ARBA" id="ARBA00022679"/>
    </source>
</evidence>
<comment type="caution">
    <text evidence="6">The sequence shown here is derived from an EMBL/GenBank/DDBJ whole genome shotgun (WGS) entry which is preliminary data.</text>
</comment>
<evidence type="ECO:0000256" key="4">
    <source>
        <dbReference type="ARBA" id="ARBA00023268"/>
    </source>
</evidence>
<dbReference type="OrthoDB" id="411785at2759"/>
<dbReference type="GO" id="GO:0032259">
    <property type="term" value="P:methylation"/>
    <property type="evidence" value="ECO:0007669"/>
    <property type="project" value="UniProtKB-KW"/>
</dbReference>
<dbReference type="AlphaFoldDB" id="A0A812X8U1"/>
<accession>A0A812X8U1</accession>
<dbReference type="Pfam" id="PF08241">
    <property type="entry name" value="Methyltransf_11"/>
    <property type="match status" value="1"/>
</dbReference>
<dbReference type="PANTHER" id="PTHR12176">
    <property type="entry name" value="SAM-DEPENDENT METHYLTRANSFERASE SUPERFAMILY PROTEIN"/>
    <property type="match status" value="1"/>
</dbReference>
<dbReference type="InterPro" id="IPR013216">
    <property type="entry name" value="Methyltransf_11"/>
</dbReference>
<evidence type="ECO:0000313" key="7">
    <source>
        <dbReference type="Proteomes" id="UP000601435"/>
    </source>
</evidence>
<organism evidence="6 7">
    <name type="scientific">Symbiodinium necroappetens</name>
    <dbReference type="NCBI Taxonomy" id="1628268"/>
    <lineage>
        <taxon>Eukaryota</taxon>
        <taxon>Sar</taxon>
        <taxon>Alveolata</taxon>
        <taxon>Dinophyceae</taxon>
        <taxon>Suessiales</taxon>
        <taxon>Symbiodiniaceae</taxon>
        <taxon>Symbiodinium</taxon>
    </lineage>
</organism>
<protein>
    <submittedName>
        <fullName evidence="6">EEF1AKNMT protein</fullName>
    </submittedName>
</protein>
<evidence type="ECO:0000313" key="6">
    <source>
        <dbReference type="EMBL" id="CAE7716595.1"/>
    </source>
</evidence>
<sequence length="223" mass="24801">MPRSADTGASGLNSSPLARSRRRFALRCGGRSWLGRKEYWDAAYASGRYAQTYEWNQTCEVIWPFVEKLLENRHGSKVLHVGCGNSRLGRKLVDAGFRNVINVDYSSEVIDMMRKQEPELTWWCLDCAEPGALGEDEFDAAIDKGALDSLFEAGSEALRQRGGAMAAEVHRALKTGGKYLIISNGGLGSEVLATLFRKVESEEIEGYTCDLYYKLVTILLCTK</sequence>
<dbReference type="PANTHER" id="PTHR12176:SF78">
    <property type="entry name" value="EEF1A LYSINE AND N-TERMINAL METHYLTRANSFERASE"/>
    <property type="match status" value="1"/>
</dbReference>
<keyword evidence="7" id="KW-1185">Reference proteome</keyword>
<gene>
    <name evidence="6" type="primary">EEF1AKNMT</name>
    <name evidence="6" type="ORF">SNEC2469_LOCUS20656</name>
</gene>
<evidence type="ECO:0000256" key="1">
    <source>
        <dbReference type="ARBA" id="ARBA00008361"/>
    </source>
</evidence>
<dbReference type="Proteomes" id="UP000601435">
    <property type="component" value="Unassembled WGS sequence"/>
</dbReference>
<proteinExistence type="inferred from homology"/>
<evidence type="ECO:0000259" key="5">
    <source>
        <dbReference type="Pfam" id="PF08241"/>
    </source>
</evidence>